<keyword evidence="4 6" id="KW-0067">ATP-binding</keyword>
<reference evidence="6 7" key="1">
    <citation type="submission" date="2020-02" db="EMBL/GenBank/DDBJ databases">
        <authorList>
            <person name="Zheng R.K."/>
            <person name="Sun C.M."/>
        </authorList>
    </citation>
    <scope>NUCLEOTIDE SEQUENCE [LARGE SCALE GENOMIC DNA]</scope>
    <source>
        <strain evidence="7">rifampicinis</strain>
    </source>
</reference>
<proteinExistence type="inferred from homology"/>
<evidence type="ECO:0000313" key="7">
    <source>
        <dbReference type="Proteomes" id="UP000594468"/>
    </source>
</evidence>
<accession>A0A7S8ED87</accession>
<dbReference type="RefSeq" id="WP_195172895.1">
    <property type="nucleotide sequence ID" value="NZ_CP062983.1"/>
</dbReference>
<dbReference type="GO" id="GO:0016887">
    <property type="term" value="F:ATP hydrolysis activity"/>
    <property type="evidence" value="ECO:0007669"/>
    <property type="project" value="InterPro"/>
</dbReference>
<dbReference type="PANTHER" id="PTHR43335">
    <property type="entry name" value="ABC TRANSPORTER, ATP-BINDING PROTEIN"/>
    <property type="match status" value="1"/>
</dbReference>
<evidence type="ECO:0000256" key="3">
    <source>
        <dbReference type="ARBA" id="ARBA00022741"/>
    </source>
</evidence>
<dbReference type="InterPro" id="IPR027417">
    <property type="entry name" value="P-loop_NTPase"/>
</dbReference>
<dbReference type="SUPFAM" id="SSF52540">
    <property type="entry name" value="P-loop containing nucleoside triphosphate hydrolases"/>
    <property type="match status" value="1"/>
</dbReference>
<organism evidence="6 7">
    <name type="scientific">Phototrophicus methaneseepsis</name>
    <dbReference type="NCBI Taxonomy" id="2710758"/>
    <lineage>
        <taxon>Bacteria</taxon>
        <taxon>Bacillati</taxon>
        <taxon>Chloroflexota</taxon>
        <taxon>Candidatus Thermofontia</taxon>
        <taxon>Phototrophicales</taxon>
        <taxon>Phototrophicaceae</taxon>
        <taxon>Phototrophicus</taxon>
    </lineage>
</organism>
<protein>
    <submittedName>
        <fullName evidence="6">ABC transporter ATP-binding protein</fullName>
    </submittedName>
</protein>
<dbReference type="InterPro" id="IPR003439">
    <property type="entry name" value="ABC_transporter-like_ATP-bd"/>
</dbReference>
<keyword evidence="2" id="KW-0813">Transport</keyword>
<dbReference type="Gene3D" id="3.40.50.300">
    <property type="entry name" value="P-loop containing nucleotide triphosphate hydrolases"/>
    <property type="match status" value="1"/>
</dbReference>
<keyword evidence="7" id="KW-1185">Reference proteome</keyword>
<gene>
    <name evidence="6" type="ORF">G4Y79_10810</name>
</gene>
<sequence>MTFAIELTGLHKIFGHGKKAIHAVNDLSLTIEAGQVYGFLGPNGAGKSTTIRMILGLSACTDGNIKLFGTPLSEAKDLLRQRVGALVEGANLYPHLTGRQNLEVMAKTSGVFDRQRIAEVIDIVDMKKQADYKAKNYSTGMKQRIGIAAALINNPDLVILDEPTNGLDPRGIQEIRLLIRQLADIHQKTILLSSHLLHEIEQVCDRVAIINNGRMIQEGTINDLLEGTSYLIVDAAPIEKAIAILQPHFALISEDSHLKIITSPDTAPQIVRMLTQANIDVYQVVTKKPSLEDYFLAATEKTL</sequence>
<evidence type="ECO:0000259" key="5">
    <source>
        <dbReference type="PROSITE" id="PS50893"/>
    </source>
</evidence>
<dbReference type="SMART" id="SM00382">
    <property type="entry name" value="AAA"/>
    <property type="match status" value="1"/>
</dbReference>
<feature type="domain" description="ABC transporter" evidence="5">
    <location>
        <begin position="5"/>
        <end position="237"/>
    </location>
</feature>
<evidence type="ECO:0000256" key="4">
    <source>
        <dbReference type="ARBA" id="ARBA00022840"/>
    </source>
</evidence>
<dbReference type="Pfam" id="PF00005">
    <property type="entry name" value="ABC_tran"/>
    <property type="match status" value="1"/>
</dbReference>
<dbReference type="GO" id="GO:0005524">
    <property type="term" value="F:ATP binding"/>
    <property type="evidence" value="ECO:0007669"/>
    <property type="project" value="UniProtKB-KW"/>
</dbReference>
<dbReference type="InterPro" id="IPR003593">
    <property type="entry name" value="AAA+_ATPase"/>
</dbReference>
<comment type="similarity">
    <text evidence="1">Belongs to the ABC transporter superfamily.</text>
</comment>
<evidence type="ECO:0000256" key="1">
    <source>
        <dbReference type="ARBA" id="ARBA00005417"/>
    </source>
</evidence>
<dbReference type="PANTHER" id="PTHR43335:SF4">
    <property type="entry name" value="ABC TRANSPORTER, ATP-BINDING PROTEIN"/>
    <property type="match status" value="1"/>
</dbReference>
<dbReference type="KEGG" id="pmet:G4Y79_10810"/>
<name>A0A7S8ED87_9CHLR</name>
<keyword evidence="3" id="KW-0547">Nucleotide-binding</keyword>
<evidence type="ECO:0000256" key="2">
    <source>
        <dbReference type="ARBA" id="ARBA00022448"/>
    </source>
</evidence>
<dbReference type="AlphaFoldDB" id="A0A7S8ED87"/>
<evidence type="ECO:0000313" key="6">
    <source>
        <dbReference type="EMBL" id="QPC84832.1"/>
    </source>
</evidence>
<dbReference type="EMBL" id="CP062983">
    <property type="protein sequence ID" value="QPC84832.1"/>
    <property type="molecule type" value="Genomic_DNA"/>
</dbReference>
<dbReference type="Proteomes" id="UP000594468">
    <property type="component" value="Chromosome"/>
</dbReference>
<dbReference type="PROSITE" id="PS50893">
    <property type="entry name" value="ABC_TRANSPORTER_2"/>
    <property type="match status" value="1"/>
</dbReference>